<keyword evidence="1" id="KW-0812">Transmembrane</keyword>
<keyword evidence="1" id="KW-0472">Membrane</keyword>
<gene>
    <name evidence="2" type="ORF">SAMN00777080_0756</name>
</gene>
<keyword evidence="3" id="KW-1185">Reference proteome</keyword>
<evidence type="ECO:0000313" key="2">
    <source>
        <dbReference type="EMBL" id="SMD42216.1"/>
    </source>
</evidence>
<dbReference type="AlphaFoldDB" id="A0A1W2H147"/>
<dbReference type="RefSeq" id="WP_157370060.1">
    <property type="nucleotide sequence ID" value="NZ_LT838813.1"/>
</dbReference>
<reference evidence="3" key="1">
    <citation type="submission" date="2017-04" db="EMBL/GenBank/DDBJ databases">
        <authorList>
            <person name="Varghese N."/>
            <person name="Submissions S."/>
        </authorList>
    </citation>
    <scope>NUCLEOTIDE SEQUENCE [LARGE SCALE GENOMIC DNA]</scope>
    <source>
        <strain evidence="3">DSM 16537</strain>
    </source>
</reference>
<sequence>MKSNISNIRKVGFGIFMLIYFLSLFNNILFVHSHWYEGNLVALHAHPYSLDFDIEGNKKKDSHSKKEYELYDLIYNAPILGLEFFDFEIRPFTNELNTTFSIVLTSYESKNKPFHDVRGPPVLV</sequence>
<evidence type="ECO:0000313" key="3">
    <source>
        <dbReference type="Proteomes" id="UP000192333"/>
    </source>
</evidence>
<dbReference type="OrthoDB" id="838413at2"/>
<name>A0A1W2H147_9BACT</name>
<dbReference type="EMBL" id="LT838813">
    <property type="protein sequence ID" value="SMD42216.1"/>
    <property type="molecule type" value="Genomic_DNA"/>
</dbReference>
<keyword evidence="1" id="KW-1133">Transmembrane helix</keyword>
<protein>
    <submittedName>
        <fullName evidence="2">Uncharacterized protein</fullName>
    </submittedName>
</protein>
<dbReference type="STRING" id="758820.SAMN00777080_0756"/>
<evidence type="ECO:0000256" key="1">
    <source>
        <dbReference type="SAM" id="Phobius"/>
    </source>
</evidence>
<feature type="transmembrane region" description="Helical" evidence="1">
    <location>
        <begin position="12"/>
        <end position="35"/>
    </location>
</feature>
<accession>A0A1W2H147</accession>
<proteinExistence type="predicted"/>
<organism evidence="2 3">
    <name type="scientific">Aquiflexum balticum DSM 16537</name>
    <dbReference type="NCBI Taxonomy" id="758820"/>
    <lineage>
        <taxon>Bacteria</taxon>
        <taxon>Pseudomonadati</taxon>
        <taxon>Bacteroidota</taxon>
        <taxon>Cytophagia</taxon>
        <taxon>Cytophagales</taxon>
        <taxon>Cyclobacteriaceae</taxon>
        <taxon>Aquiflexum</taxon>
    </lineage>
</organism>
<dbReference type="Proteomes" id="UP000192333">
    <property type="component" value="Chromosome I"/>
</dbReference>